<reference evidence="2 3" key="1">
    <citation type="journal article" date="2016" name="Mol. Biol. Evol.">
        <title>Comparative Genomics of Early-Diverging Mushroom-Forming Fungi Provides Insights into the Origins of Lignocellulose Decay Capabilities.</title>
        <authorList>
            <person name="Nagy L.G."/>
            <person name="Riley R."/>
            <person name="Tritt A."/>
            <person name="Adam C."/>
            <person name="Daum C."/>
            <person name="Floudas D."/>
            <person name="Sun H."/>
            <person name="Yadav J.S."/>
            <person name="Pangilinan J."/>
            <person name="Larsson K.H."/>
            <person name="Matsuura K."/>
            <person name="Barry K."/>
            <person name="Labutti K."/>
            <person name="Kuo R."/>
            <person name="Ohm R.A."/>
            <person name="Bhattacharya S.S."/>
            <person name="Shirouzu T."/>
            <person name="Yoshinaga Y."/>
            <person name="Martin F.M."/>
            <person name="Grigoriev I.V."/>
            <person name="Hibbett D.S."/>
        </authorList>
    </citation>
    <scope>NUCLEOTIDE SEQUENCE [LARGE SCALE GENOMIC DNA]</scope>
    <source>
        <strain evidence="2 3">HHB9708</strain>
    </source>
</reference>
<protein>
    <submittedName>
        <fullName evidence="2">Uncharacterized protein</fullName>
    </submittedName>
</protein>
<evidence type="ECO:0000313" key="3">
    <source>
        <dbReference type="Proteomes" id="UP000076722"/>
    </source>
</evidence>
<dbReference type="AlphaFoldDB" id="A0A164RSJ2"/>
<evidence type="ECO:0000313" key="2">
    <source>
        <dbReference type="EMBL" id="KZS90840.1"/>
    </source>
</evidence>
<keyword evidence="3" id="KW-1185">Reference proteome</keyword>
<accession>A0A164RSJ2</accession>
<organism evidence="2 3">
    <name type="scientific">Sistotremastrum niveocremeum HHB9708</name>
    <dbReference type="NCBI Taxonomy" id="1314777"/>
    <lineage>
        <taxon>Eukaryota</taxon>
        <taxon>Fungi</taxon>
        <taxon>Dikarya</taxon>
        <taxon>Basidiomycota</taxon>
        <taxon>Agaricomycotina</taxon>
        <taxon>Agaricomycetes</taxon>
        <taxon>Sistotremastrales</taxon>
        <taxon>Sistotremastraceae</taxon>
        <taxon>Sertulicium</taxon>
        <taxon>Sertulicium niveocremeum</taxon>
    </lineage>
</organism>
<name>A0A164RSJ2_9AGAM</name>
<sequence length="243" mass="27813">MDFLQERWSIVQKHQVLLRRNPKSHLGSYTKFMPCQLPTRAGSHYSEQAIQTNGSLGKESSLLHEKRMLYLIGNIRADFYIFDTPERSKVQLVGLIFSEVPRYTVSPCAVKMDDNDADYMDGGADEGCNPTDLERLLERLPVLINNRYSEMTVMGDDAASADVENQYYNAKSNNEDDHEGALRSLSYRDRRRREKRLGTQKALKQSTNPLFLRPNRPQEALHTYTQSSPCTKSKIDGDQNFLG</sequence>
<gene>
    <name evidence="2" type="ORF">SISNIDRAFT_468088</name>
</gene>
<feature type="region of interest" description="Disordered" evidence="1">
    <location>
        <begin position="188"/>
        <end position="243"/>
    </location>
</feature>
<evidence type="ECO:0000256" key="1">
    <source>
        <dbReference type="SAM" id="MobiDB-lite"/>
    </source>
</evidence>
<proteinExistence type="predicted"/>
<dbReference type="STRING" id="1314777.A0A164RSJ2"/>
<dbReference type="Proteomes" id="UP000076722">
    <property type="component" value="Unassembled WGS sequence"/>
</dbReference>
<dbReference type="EMBL" id="KV419418">
    <property type="protein sequence ID" value="KZS90840.1"/>
    <property type="molecule type" value="Genomic_DNA"/>
</dbReference>